<evidence type="ECO:0000313" key="1">
    <source>
        <dbReference type="EMBL" id="NVF10451.1"/>
    </source>
</evidence>
<dbReference type="Proteomes" id="UP000540919">
    <property type="component" value="Unassembled WGS sequence"/>
</dbReference>
<accession>A0ABX2N6Z1</accession>
<protein>
    <recommendedName>
        <fullName evidence="3">MPN domain-containing protein</fullName>
    </recommendedName>
</protein>
<evidence type="ECO:0000313" key="2">
    <source>
        <dbReference type="Proteomes" id="UP000540919"/>
    </source>
</evidence>
<sequence>MDKDIVPELAKAIDESFKLKTKESRVLKDKLLRLKKKMANHEDSSQFAKELGDILADAFKDNLKDGVLPDGKMYYNIADRLINPRLKENYNIINDYGKEVQTSLNKDAGISIKAIDSGYNEDKVRGIVNYVSNSDKYEDAADTFYSSIENFSMSVIDNLIRSNADFHYKAGLSPKIIRKSNGHCCDWCSNLVGVYDYKDVKDNGNAVFRRHRHCDCTVIYDPRDGGKKRNVHTHKDWTDPDKNDKIKERIKLSEKEQSNKGLNRETRIDKKKIFSNDYDRKFNSLGENKRVTKELRSKSKEILRHRDGTKFEDLVFVDSKTGRSLVSNKFNVENTAFQTKEMKKMIKSLEEGRVIAIHNHPGSLFPSVDDLNVCYNRKYKYGLVIAHNGEVFKYSVNNNFDMILYNIVFNKIGINGYSEEYKNELTKLGISIEVLK</sequence>
<gene>
    <name evidence="1" type="ORF">HV819_00255</name>
</gene>
<comment type="caution">
    <text evidence="1">The sequence shown here is derived from an EMBL/GenBank/DDBJ whole genome shotgun (WGS) entry which is preliminary data.</text>
</comment>
<keyword evidence="2" id="KW-1185">Reference proteome</keyword>
<dbReference type="EMBL" id="JABVBA010000001">
    <property type="protein sequence ID" value="NVF10451.1"/>
    <property type="molecule type" value="Genomic_DNA"/>
</dbReference>
<proteinExistence type="predicted"/>
<reference evidence="1 2" key="1">
    <citation type="submission" date="2020-06" db="EMBL/GenBank/DDBJ databases">
        <title>Anaerococcus sp. nov., isolated form swine feces.</title>
        <authorList>
            <person name="Yu S."/>
        </authorList>
    </citation>
    <scope>NUCLEOTIDE SEQUENCE [LARGE SCALE GENOMIC DNA]</scope>
    <source>
        <strain evidence="1 2">AGMB00486</strain>
    </source>
</reference>
<evidence type="ECO:0008006" key="3">
    <source>
        <dbReference type="Google" id="ProtNLM"/>
    </source>
</evidence>
<name>A0ABX2N6Z1_9FIRM</name>
<dbReference type="RefSeq" id="WP_176269266.1">
    <property type="nucleotide sequence ID" value="NZ_JABVBA010000001.1"/>
</dbReference>
<organism evidence="1 2">
    <name type="scientific">Anaerococcus faecalis</name>
    <dbReference type="NCBI Taxonomy" id="2742993"/>
    <lineage>
        <taxon>Bacteria</taxon>
        <taxon>Bacillati</taxon>
        <taxon>Bacillota</taxon>
        <taxon>Tissierellia</taxon>
        <taxon>Tissierellales</taxon>
        <taxon>Peptoniphilaceae</taxon>
        <taxon>Anaerococcus</taxon>
    </lineage>
</organism>